<dbReference type="STRING" id="1122252.SAMN05660443_2389"/>
<dbReference type="GO" id="GO:0032153">
    <property type="term" value="C:cell division site"/>
    <property type="evidence" value="ECO:0007669"/>
    <property type="project" value="UniProtKB-UniRule"/>
</dbReference>
<keyword evidence="7" id="KW-0175">Coiled coil</keyword>
<dbReference type="PANTHER" id="PTHR37485:SF1">
    <property type="entry name" value="CELL DIVISION PROTEIN FTSB"/>
    <property type="match status" value="1"/>
</dbReference>
<dbReference type="GO" id="GO:0043093">
    <property type="term" value="P:FtsZ-dependent cytokinesis"/>
    <property type="evidence" value="ECO:0007669"/>
    <property type="project" value="UniProtKB-UniRule"/>
</dbReference>
<evidence type="ECO:0000256" key="3">
    <source>
        <dbReference type="ARBA" id="ARBA00022692"/>
    </source>
</evidence>
<sequence length="106" mass="12284">MIKLLTVFLVFLLAITQYRLWWGENGLVELRQLQTQVSNQEEENRALSKRNQLLNAEVAELKGKLEAVEERARFDLGMIGEGETFIWLVGEPPRVFELPENLEETP</sequence>
<dbReference type="Proteomes" id="UP000199058">
    <property type="component" value="Unassembled WGS sequence"/>
</dbReference>
<evidence type="ECO:0000256" key="1">
    <source>
        <dbReference type="ARBA" id="ARBA00022475"/>
    </source>
</evidence>
<evidence type="ECO:0000256" key="6">
    <source>
        <dbReference type="ARBA" id="ARBA00023306"/>
    </source>
</evidence>
<dbReference type="InterPro" id="IPR023081">
    <property type="entry name" value="Cell_div_FtsB"/>
</dbReference>
<dbReference type="GO" id="GO:0030428">
    <property type="term" value="C:cell septum"/>
    <property type="evidence" value="ECO:0007669"/>
    <property type="project" value="TreeGrafter"/>
</dbReference>
<evidence type="ECO:0000256" key="4">
    <source>
        <dbReference type="ARBA" id="ARBA00022989"/>
    </source>
</evidence>
<name>A0A1I1IV57_9GAMM</name>
<dbReference type="EMBL" id="FOLH01000005">
    <property type="protein sequence ID" value="SFC37110.1"/>
    <property type="molecule type" value="Genomic_DNA"/>
</dbReference>
<dbReference type="InterPro" id="IPR007060">
    <property type="entry name" value="FtsL/DivIC"/>
</dbReference>
<evidence type="ECO:0000313" key="8">
    <source>
        <dbReference type="EMBL" id="SFC37110.1"/>
    </source>
</evidence>
<feature type="coiled-coil region" evidence="7">
    <location>
        <begin position="30"/>
        <end position="71"/>
    </location>
</feature>
<proteinExistence type="inferred from homology"/>
<dbReference type="AlphaFoldDB" id="A0A1I1IV57"/>
<feature type="topological domain" description="Cytoplasmic" evidence="7">
    <location>
        <begin position="1"/>
        <end position="4"/>
    </location>
</feature>
<organism evidence="8 9">
    <name type="scientific">Marinospirillum celere</name>
    <dbReference type="NCBI Taxonomy" id="1122252"/>
    <lineage>
        <taxon>Bacteria</taxon>
        <taxon>Pseudomonadati</taxon>
        <taxon>Pseudomonadota</taxon>
        <taxon>Gammaproteobacteria</taxon>
        <taxon>Oceanospirillales</taxon>
        <taxon>Oceanospirillaceae</taxon>
        <taxon>Marinospirillum</taxon>
    </lineage>
</organism>
<gene>
    <name evidence="7" type="primary">ftsB</name>
    <name evidence="8" type="ORF">SAMN05660443_2389</name>
</gene>
<evidence type="ECO:0000313" key="9">
    <source>
        <dbReference type="Proteomes" id="UP000199058"/>
    </source>
</evidence>
<dbReference type="PANTHER" id="PTHR37485">
    <property type="entry name" value="CELL DIVISION PROTEIN FTSB"/>
    <property type="match status" value="1"/>
</dbReference>
<comment type="subunit">
    <text evidence="7">Part of a complex composed of FtsB, FtsL and FtsQ.</text>
</comment>
<keyword evidence="9" id="KW-1185">Reference proteome</keyword>
<keyword evidence="4 7" id="KW-1133">Transmembrane helix</keyword>
<keyword evidence="2 7" id="KW-0132">Cell division</keyword>
<evidence type="ECO:0000256" key="5">
    <source>
        <dbReference type="ARBA" id="ARBA00023136"/>
    </source>
</evidence>
<comment type="similarity">
    <text evidence="7">Belongs to the FtsB family.</text>
</comment>
<dbReference type="OrthoDB" id="7061211at2"/>
<dbReference type="Pfam" id="PF04977">
    <property type="entry name" value="DivIC"/>
    <property type="match status" value="1"/>
</dbReference>
<keyword evidence="3 7" id="KW-0812">Transmembrane</keyword>
<reference evidence="8 9" key="1">
    <citation type="submission" date="2016-10" db="EMBL/GenBank/DDBJ databases">
        <authorList>
            <person name="de Groot N.N."/>
        </authorList>
    </citation>
    <scope>NUCLEOTIDE SEQUENCE [LARGE SCALE GENOMIC DNA]</scope>
    <source>
        <strain evidence="8 9">DSM 18438</strain>
    </source>
</reference>
<comment type="function">
    <text evidence="7">Essential cell division protein. May link together the upstream cell division proteins, which are predominantly cytoplasmic, with the downstream cell division proteins, which are predominantly periplasmic.</text>
</comment>
<dbReference type="NCBIfam" id="NF002058">
    <property type="entry name" value="PRK00888.1"/>
    <property type="match status" value="1"/>
</dbReference>
<feature type="topological domain" description="Periplasmic" evidence="7">
    <location>
        <begin position="23"/>
        <end position="106"/>
    </location>
</feature>
<dbReference type="RefSeq" id="WP_091963959.1">
    <property type="nucleotide sequence ID" value="NZ_FOLH01000005.1"/>
</dbReference>
<keyword evidence="6 7" id="KW-0131">Cell cycle</keyword>
<keyword evidence="1 7" id="KW-1003">Cell membrane</keyword>
<evidence type="ECO:0000256" key="7">
    <source>
        <dbReference type="HAMAP-Rule" id="MF_00599"/>
    </source>
</evidence>
<dbReference type="GO" id="GO:0005886">
    <property type="term" value="C:plasma membrane"/>
    <property type="evidence" value="ECO:0007669"/>
    <property type="project" value="UniProtKB-SubCell"/>
</dbReference>
<keyword evidence="5 7" id="KW-0472">Membrane</keyword>
<dbReference type="HAMAP" id="MF_00599">
    <property type="entry name" value="FtsB"/>
    <property type="match status" value="1"/>
</dbReference>
<accession>A0A1I1IV57</accession>
<protein>
    <recommendedName>
        <fullName evidence="7">Cell division protein FtsB</fullName>
    </recommendedName>
</protein>
<evidence type="ECO:0000256" key="2">
    <source>
        <dbReference type="ARBA" id="ARBA00022618"/>
    </source>
</evidence>
<keyword evidence="7" id="KW-0997">Cell inner membrane</keyword>
<comment type="subcellular location">
    <subcellularLocation>
        <location evidence="7">Cell inner membrane</location>
        <topology evidence="7">Single-pass type II membrane protein</topology>
    </subcellularLocation>
    <text evidence="7">Localizes to the division septum.</text>
</comment>